<dbReference type="EMBL" id="JBGMDY010000011">
    <property type="protein sequence ID" value="KAL2317596.1"/>
    <property type="molecule type" value="Genomic_DNA"/>
</dbReference>
<organism evidence="1 2">
    <name type="scientific">Flemingia macrophylla</name>
    <dbReference type="NCBI Taxonomy" id="520843"/>
    <lineage>
        <taxon>Eukaryota</taxon>
        <taxon>Viridiplantae</taxon>
        <taxon>Streptophyta</taxon>
        <taxon>Embryophyta</taxon>
        <taxon>Tracheophyta</taxon>
        <taxon>Spermatophyta</taxon>
        <taxon>Magnoliopsida</taxon>
        <taxon>eudicotyledons</taxon>
        <taxon>Gunneridae</taxon>
        <taxon>Pentapetalae</taxon>
        <taxon>rosids</taxon>
        <taxon>fabids</taxon>
        <taxon>Fabales</taxon>
        <taxon>Fabaceae</taxon>
        <taxon>Papilionoideae</taxon>
        <taxon>50 kb inversion clade</taxon>
        <taxon>NPAAA clade</taxon>
        <taxon>indigoferoid/millettioid clade</taxon>
        <taxon>Phaseoleae</taxon>
        <taxon>Flemingia</taxon>
    </lineage>
</organism>
<dbReference type="Proteomes" id="UP001603857">
    <property type="component" value="Unassembled WGS sequence"/>
</dbReference>
<evidence type="ECO:0000313" key="1">
    <source>
        <dbReference type="EMBL" id="KAL2317596.1"/>
    </source>
</evidence>
<dbReference type="AlphaFoldDB" id="A0ABD1L279"/>
<evidence type="ECO:0000313" key="2">
    <source>
        <dbReference type="Proteomes" id="UP001603857"/>
    </source>
</evidence>
<protein>
    <submittedName>
        <fullName evidence="1">Uncharacterized protein</fullName>
    </submittedName>
</protein>
<sequence>MKYFHVLITGDDEYSAGVQEKIQKKITVINWKDCLCDFLEMINIPKLRQNVTTI</sequence>
<keyword evidence="2" id="KW-1185">Reference proteome</keyword>
<reference evidence="1 2" key="1">
    <citation type="submission" date="2024-08" db="EMBL/GenBank/DDBJ databases">
        <title>Insights into the chromosomal genome structure of Flemingia macrophylla.</title>
        <authorList>
            <person name="Ding Y."/>
            <person name="Zhao Y."/>
            <person name="Bi W."/>
            <person name="Wu M."/>
            <person name="Zhao G."/>
            <person name="Gong Y."/>
            <person name="Li W."/>
            <person name="Zhang P."/>
        </authorList>
    </citation>
    <scope>NUCLEOTIDE SEQUENCE [LARGE SCALE GENOMIC DNA]</scope>
    <source>
        <strain evidence="1">DYQJB</strain>
        <tissue evidence="1">Leaf</tissue>
    </source>
</reference>
<gene>
    <name evidence="1" type="ORF">Fmac_031472</name>
</gene>
<accession>A0ABD1L279</accession>
<name>A0ABD1L279_9FABA</name>
<proteinExistence type="predicted"/>
<comment type="caution">
    <text evidence="1">The sequence shown here is derived from an EMBL/GenBank/DDBJ whole genome shotgun (WGS) entry which is preliminary data.</text>
</comment>